<gene>
    <name evidence="2" type="ORF">CAPTEDRAFT_206900</name>
</gene>
<dbReference type="PANTHER" id="PTHR15034:SF5">
    <property type="entry name" value="DEATH DOMAIN-CONTAINING PROTEIN CRADD"/>
    <property type="match status" value="1"/>
</dbReference>
<evidence type="ECO:0000313" key="4">
    <source>
        <dbReference type="Proteomes" id="UP000014760"/>
    </source>
</evidence>
<dbReference type="GO" id="GO:0042981">
    <property type="term" value="P:regulation of apoptotic process"/>
    <property type="evidence" value="ECO:0007669"/>
    <property type="project" value="InterPro"/>
</dbReference>
<dbReference type="InterPro" id="IPR037939">
    <property type="entry name" value="CRADD"/>
</dbReference>
<protein>
    <recommendedName>
        <fullName evidence="1">CARD domain-containing protein</fullName>
    </recommendedName>
</protein>
<dbReference type="SMART" id="SM00114">
    <property type="entry name" value="CARD"/>
    <property type="match status" value="1"/>
</dbReference>
<reference evidence="2 4" key="2">
    <citation type="journal article" date="2013" name="Nature">
        <title>Insights into bilaterian evolution from three spiralian genomes.</title>
        <authorList>
            <person name="Simakov O."/>
            <person name="Marletaz F."/>
            <person name="Cho S.J."/>
            <person name="Edsinger-Gonzales E."/>
            <person name="Havlak P."/>
            <person name="Hellsten U."/>
            <person name="Kuo D.H."/>
            <person name="Larsson T."/>
            <person name="Lv J."/>
            <person name="Arendt D."/>
            <person name="Savage R."/>
            <person name="Osoegawa K."/>
            <person name="de Jong P."/>
            <person name="Grimwood J."/>
            <person name="Chapman J.A."/>
            <person name="Shapiro H."/>
            <person name="Aerts A."/>
            <person name="Otillar R.P."/>
            <person name="Terry A.Y."/>
            <person name="Boore J.L."/>
            <person name="Grigoriev I.V."/>
            <person name="Lindberg D.R."/>
            <person name="Seaver E.C."/>
            <person name="Weisblat D.A."/>
            <person name="Putnam N.H."/>
            <person name="Rokhsar D.S."/>
        </authorList>
    </citation>
    <scope>NUCLEOTIDE SEQUENCE</scope>
    <source>
        <strain evidence="2 4">I ESC-2004</strain>
    </source>
</reference>
<dbReference type="EMBL" id="AMQN01007915">
    <property type="status" value="NOT_ANNOTATED_CDS"/>
    <property type="molecule type" value="Genomic_DNA"/>
</dbReference>
<dbReference type="InterPro" id="IPR011029">
    <property type="entry name" value="DEATH-like_dom_sf"/>
</dbReference>
<sequence>MSAADFPGKYARLRRKLVKTIAECRCFNEYSLRFRVKYTDISPSVYENIQTAFCLTGTMFDNIKRNTGNIITHFRKTQDDHNYVQDLVHPEYAMHHEMMIELGHVIDLYEDVGLQYLQWQTYFIWPLKMDSSHKKCLLRNRIFLLNEISLSVDLLGNLSAESVITDEHHEKLENIQRNDTTKAAVLYLIAEILPKRGPEAFNKFLEALRDSEQDHVADQLLDWLKTN</sequence>
<evidence type="ECO:0000313" key="3">
    <source>
        <dbReference type="EnsemblMetazoa" id="CapteP206900"/>
    </source>
</evidence>
<dbReference type="EnsemblMetazoa" id="CapteT206900">
    <property type="protein sequence ID" value="CapteP206900"/>
    <property type="gene ID" value="CapteG206900"/>
</dbReference>
<dbReference type="AlphaFoldDB" id="R7UMV9"/>
<dbReference type="InterPro" id="IPR001315">
    <property type="entry name" value="CARD"/>
</dbReference>
<dbReference type="EMBL" id="KB301692">
    <property type="protein sequence ID" value="ELU05272.1"/>
    <property type="molecule type" value="Genomic_DNA"/>
</dbReference>
<feature type="domain" description="CARD" evidence="1">
    <location>
        <begin position="129"/>
        <end position="223"/>
    </location>
</feature>
<reference evidence="4" key="1">
    <citation type="submission" date="2012-12" db="EMBL/GenBank/DDBJ databases">
        <authorList>
            <person name="Hellsten U."/>
            <person name="Grimwood J."/>
            <person name="Chapman J.A."/>
            <person name="Shapiro H."/>
            <person name="Aerts A."/>
            <person name="Otillar R.P."/>
            <person name="Terry A.Y."/>
            <person name="Boore J.L."/>
            <person name="Simakov O."/>
            <person name="Marletaz F."/>
            <person name="Cho S.-J."/>
            <person name="Edsinger-Gonzales E."/>
            <person name="Havlak P."/>
            <person name="Kuo D.-H."/>
            <person name="Larsson T."/>
            <person name="Lv J."/>
            <person name="Arendt D."/>
            <person name="Savage R."/>
            <person name="Osoegawa K."/>
            <person name="de Jong P."/>
            <person name="Lindberg D.R."/>
            <person name="Seaver E.C."/>
            <person name="Weisblat D.A."/>
            <person name="Putnam N.H."/>
            <person name="Grigoriev I.V."/>
            <person name="Rokhsar D.S."/>
        </authorList>
    </citation>
    <scope>NUCLEOTIDE SEQUENCE</scope>
    <source>
        <strain evidence="4">I ESC-2004</strain>
    </source>
</reference>
<reference evidence="3" key="3">
    <citation type="submission" date="2015-06" db="UniProtKB">
        <authorList>
            <consortium name="EnsemblMetazoa"/>
        </authorList>
    </citation>
    <scope>IDENTIFICATION</scope>
</reference>
<dbReference type="HOGENOM" id="CLU_1220715_0_0_1"/>
<name>R7UMV9_CAPTE</name>
<dbReference type="PROSITE" id="PS50209">
    <property type="entry name" value="CARD"/>
    <property type="match status" value="1"/>
</dbReference>
<dbReference type="Pfam" id="PF00619">
    <property type="entry name" value="CARD"/>
    <property type="match status" value="1"/>
</dbReference>
<dbReference type="SUPFAM" id="SSF47986">
    <property type="entry name" value="DEATH domain"/>
    <property type="match status" value="1"/>
</dbReference>
<evidence type="ECO:0000259" key="1">
    <source>
        <dbReference type="PROSITE" id="PS50209"/>
    </source>
</evidence>
<dbReference type="Proteomes" id="UP000014760">
    <property type="component" value="Unassembled WGS sequence"/>
</dbReference>
<organism evidence="2">
    <name type="scientific">Capitella teleta</name>
    <name type="common">Polychaete worm</name>
    <dbReference type="NCBI Taxonomy" id="283909"/>
    <lineage>
        <taxon>Eukaryota</taxon>
        <taxon>Metazoa</taxon>
        <taxon>Spiralia</taxon>
        <taxon>Lophotrochozoa</taxon>
        <taxon>Annelida</taxon>
        <taxon>Polychaeta</taxon>
        <taxon>Sedentaria</taxon>
        <taxon>Scolecida</taxon>
        <taxon>Capitellidae</taxon>
        <taxon>Capitella</taxon>
    </lineage>
</organism>
<dbReference type="GO" id="GO:0002020">
    <property type="term" value="F:protease binding"/>
    <property type="evidence" value="ECO:0007669"/>
    <property type="project" value="InterPro"/>
</dbReference>
<dbReference type="PANTHER" id="PTHR15034">
    <property type="entry name" value="DEATH DOMAIN-CONTAINING PROTEIN CRADD"/>
    <property type="match status" value="1"/>
</dbReference>
<dbReference type="GO" id="GO:0070513">
    <property type="term" value="F:death domain binding"/>
    <property type="evidence" value="ECO:0007669"/>
    <property type="project" value="InterPro"/>
</dbReference>
<keyword evidence="4" id="KW-1185">Reference proteome</keyword>
<proteinExistence type="predicted"/>
<accession>R7UMV9</accession>
<dbReference type="Gene3D" id="1.10.533.10">
    <property type="entry name" value="Death Domain, Fas"/>
    <property type="match status" value="1"/>
</dbReference>
<dbReference type="STRING" id="283909.R7UMV9"/>
<dbReference type="OrthoDB" id="1357022at2759"/>
<evidence type="ECO:0000313" key="2">
    <source>
        <dbReference type="EMBL" id="ELU05272.1"/>
    </source>
</evidence>
<dbReference type="CDD" id="cd01671">
    <property type="entry name" value="CARD"/>
    <property type="match status" value="1"/>
</dbReference>